<organism evidence="4">
    <name type="scientific">candidate division WOR-3 bacterium</name>
    <dbReference type="NCBI Taxonomy" id="2052148"/>
    <lineage>
        <taxon>Bacteria</taxon>
        <taxon>Bacteria division WOR-3</taxon>
    </lineage>
</organism>
<dbReference type="AlphaFoldDB" id="A0A7V3RH07"/>
<keyword evidence="3" id="KW-0472">Membrane</keyword>
<feature type="coiled-coil region" evidence="1">
    <location>
        <begin position="569"/>
        <end position="640"/>
    </location>
</feature>
<evidence type="ECO:0008006" key="5">
    <source>
        <dbReference type="Google" id="ProtNLM"/>
    </source>
</evidence>
<evidence type="ECO:0000256" key="3">
    <source>
        <dbReference type="SAM" id="Phobius"/>
    </source>
</evidence>
<accession>A0A7V3RH07</accession>
<gene>
    <name evidence="4" type="ORF">ENX68_03360</name>
</gene>
<feature type="coiled-coil region" evidence="1">
    <location>
        <begin position="885"/>
        <end position="935"/>
    </location>
</feature>
<feature type="compositionally biased region" description="Basic and acidic residues" evidence="2">
    <location>
        <begin position="961"/>
        <end position="975"/>
    </location>
</feature>
<sequence length="1023" mass="118442">MHSPIENMILLKKIKSYARVQGRLNSLSLLIFTLSTTILSMTIALFLLKSYLYGLLGLIPLLFYQRRGFELWAKELDKKIDAKGEFISALQLARIPDNTREGYSKDLINAFIQSTEEKFRDINVKDFLDWRILKKSISILLISIIFALSFLALFPERFWFALNHKIEYKVTPCDGRFNKGEDVDIGINLFGPYIPERVSLIYQFGSKLEKVSLPVIRCRADKKFELKEPFYYYFEFAGITTEKYRIDVVEPIYLKELSFHLIYPEYTKLKDEIETGRQLVVPVGTIVEVKGLVSQNLAEAWIEFGDTINLFCNGESFSGRFKINKSGLANLWMKGTSLHKELINIYAIPDLAPLVEIFYPGFNISMPQDMKVTLGIKFSDDYGINRVHLCYQFKDSSRVNLNFNKGSAEDTVFYDWDLKNLGMLPGDRVTYYVEVQDNAGQRTKSKEYYIYFPTMEQIYDEVKEKEELVQNEIKELKDSHQEGMDEIKRVEEKLKRERELSWLDNEKLKEVIKKEENVVKKIEEWQDELKKTIEKLKGGIFLDQKSLERLQEITKILQEIAPEELKRAIENLQNAMNKKPDELKKAMEDLKEAQEELARALERTLEILKRYQQEEKLKELAEKAKEIAEKAGEIESLRELKGMENIKESLDSLYKMVDSLGQEIEKLANSEGLEQEISAQLNFAAGQVKSIAQAQNMSPEELKKELNRLSTDLQRMYEELTKGRVANLRRNLLETLNQLIELSQLEEELLTPEGFDPDKQSKIANATKEVAESLYAQQVKSLYVSPETGKRLARALKEMEFASLNPGDTKRHHIQEAMKQLNLAALTLLEGLKKASEGSGSSTGMDEFLKNLSQLTRDQMGIGQSLMSLFPIPVSGLTPEQMAQIQRLAGKQRELREALESLKNSPEAGRFQDLLDNLGQEMKETEEALYQYKIDRKLIERQQLIISRLLDAERSIRQEDWTKERKSKPGEDIKRPSPAPLSEDLGKDQLLEIIQRALKQPHPEEYELLIREYFKALMEQEWR</sequence>
<keyword evidence="3" id="KW-0812">Transmembrane</keyword>
<comment type="caution">
    <text evidence="4">The sequence shown here is derived from an EMBL/GenBank/DDBJ whole genome shotgun (WGS) entry which is preliminary data.</text>
</comment>
<feature type="transmembrane region" description="Helical" evidence="3">
    <location>
        <begin position="45"/>
        <end position="64"/>
    </location>
</feature>
<dbReference type="EMBL" id="DTOZ01000082">
    <property type="protein sequence ID" value="HGE78022.1"/>
    <property type="molecule type" value="Genomic_DNA"/>
</dbReference>
<feature type="transmembrane region" description="Helical" evidence="3">
    <location>
        <begin position="137"/>
        <end position="154"/>
    </location>
</feature>
<feature type="region of interest" description="Disordered" evidence="2">
    <location>
        <begin position="961"/>
        <end position="985"/>
    </location>
</feature>
<keyword evidence="3" id="KW-1133">Transmembrane helix</keyword>
<reference evidence="4" key="1">
    <citation type="journal article" date="2020" name="mSystems">
        <title>Genome- and Community-Level Interaction Insights into Carbon Utilization and Element Cycling Functions of Hydrothermarchaeota in Hydrothermal Sediment.</title>
        <authorList>
            <person name="Zhou Z."/>
            <person name="Liu Y."/>
            <person name="Xu W."/>
            <person name="Pan J."/>
            <person name="Luo Z.H."/>
            <person name="Li M."/>
        </authorList>
    </citation>
    <scope>NUCLEOTIDE SEQUENCE [LARGE SCALE GENOMIC DNA]</scope>
    <source>
        <strain evidence="4">SpSt-961</strain>
    </source>
</reference>
<feature type="coiled-coil region" evidence="1">
    <location>
        <begin position="455"/>
        <end position="535"/>
    </location>
</feature>
<evidence type="ECO:0000256" key="1">
    <source>
        <dbReference type="SAM" id="Coils"/>
    </source>
</evidence>
<protein>
    <recommendedName>
        <fullName evidence="5">DUF4175 family protein</fullName>
    </recommendedName>
</protein>
<proteinExistence type="predicted"/>
<name>A0A7V3RH07_UNCW3</name>
<evidence type="ECO:0000256" key="2">
    <source>
        <dbReference type="SAM" id="MobiDB-lite"/>
    </source>
</evidence>
<keyword evidence="1" id="KW-0175">Coiled coil</keyword>
<evidence type="ECO:0000313" key="4">
    <source>
        <dbReference type="EMBL" id="HGE78022.1"/>
    </source>
</evidence>